<dbReference type="EMBL" id="JASCZI010000022">
    <property type="protein sequence ID" value="MED6106961.1"/>
    <property type="molecule type" value="Genomic_DNA"/>
</dbReference>
<protein>
    <submittedName>
        <fullName evidence="1">Uncharacterized protein</fullName>
    </submittedName>
</protein>
<evidence type="ECO:0000313" key="1">
    <source>
        <dbReference type="EMBL" id="MED6106961.1"/>
    </source>
</evidence>
<evidence type="ECO:0000313" key="2">
    <source>
        <dbReference type="Proteomes" id="UP001341840"/>
    </source>
</evidence>
<keyword evidence="2" id="KW-1185">Reference proteome</keyword>
<reference evidence="1 2" key="1">
    <citation type="journal article" date="2023" name="Plants (Basel)">
        <title>Bridging the Gap: Combining Genomics and Transcriptomics Approaches to Understand Stylosanthes scabra, an Orphan Legume from the Brazilian Caatinga.</title>
        <authorList>
            <person name="Ferreira-Neto J.R.C."/>
            <person name="da Silva M.D."/>
            <person name="Binneck E."/>
            <person name="de Melo N.F."/>
            <person name="da Silva R.H."/>
            <person name="de Melo A.L.T.M."/>
            <person name="Pandolfi V."/>
            <person name="Bustamante F.O."/>
            <person name="Brasileiro-Vidal A.C."/>
            <person name="Benko-Iseppon A.M."/>
        </authorList>
    </citation>
    <scope>NUCLEOTIDE SEQUENCE [LARGE SCALE GENOMIC DNA]</scope>
    <source>
        <tissue evidence="1">Leaves</tissue>
    </source>
</reference>
<dbReference type="Proteomes" id="UP001341840">
    <property type="component" value="Unassembled WGS sequence"/>
</dbReference>
<comment type="caution">
    <text evidence="1">The sequence shown here is derived from an EMBL/GenBank/DDBJ whole genome shotgun (WGS) entry which is preliminary data.</text>
</comment>
<accession>A0ABU6Q643</accession>
<sequence length="234" mass="26118">MELLTEMQNVHSDVGGPLSSARGGVGTILRRPFTLQMEPNFDEDSNEDFVGDMDDTREISDGVEFVLESQSRRRFLLPASGPIPDLSSVSSHFHMLYFDAMDEEPRDGFGRGGEDYDVDGRKEFKVGQCSALERLCIWGLVLPERLVQLRQPDRPESLLALQHLHALPTVFTDGHLDAARTDSLAVGNYNRVVGYISTKFMTKYSLPTDSLAVCKPSEKTVSHNYGALSFMDVR</sequence>
<name>A0ABU6Q643_9FABA</name>
<proteinExistence type="predicted"/>
<gene>
    <name evidence="1" type="ORF">PIB30_009567</name>
</gene>
<organism evidence="1 2">
    <name type="scientific">Stylosanthes scabra</name>
    <dbReference type="NCBI Taxonomy" id="79078"/>
    <lineage>
        <taxon>Eukaryota</taxon>
        <taxon>Viridiplantae</taxon>
        <taxon>Streptophyta</taxon>
        <taxon>Embryophyta</taxon>
        <taxon>Tracheophyta</taxon>
        <taxon>Spermatophyta</taxon>
        <taxon>Magnoliopsida</taxon>
        <taxon>eudicotyledons</taxon>
        <taxon>Gunneridae</taxon>
        <taxon>Pentapetalae</taxon>
        <taxon>rosids</taxon>
        <taxon>fabids</taxon>
        <taxon>Fabales</taxon>
        <taxon>Fabaceae</taxon>
        <taxon>Papilionoideae</taxon>
        <taxon>50 kb inversion clade</taxon>
        <taxon>dalbergioids sensu lato</taxon>
        <taxon>Dalbergieae</taxon>
        <taxon>Pterocarpus clade</taxon>
        <taxon>Stylosanthes</taxon>
    </lineage>
</organism>